<reference evidence="3" key="1">
    <citation type="submission" date="2021-05" db="EMBL/GenBank/DDBJ databases">
        <title>A free-living protist that lacks canonical eukaryotic 1 DNA replication and segregation systems.</title>
        <authorList>
            <person name="Salas-Leiva D.E."/>
            <person name="Tromer E.C."/>
            <person name="Curtis B.A."/>
            <person name="Jerlstrom-Hultqvist J."/>
            <person name="Kolisko M."/>
            <person name="Yi Z."/>
            <person name="Salas-Leiva J.S."/>
            <person name="Gallot-Lavallee L."/>
            <person name="Kops G.J.P.L."/>
            <person name="Archibald J.M."/>
            <person name="Simpson A.G.B."/>
            <person name="Roger A.J."/>
        </authorList>
    </citation>
    <scope>NUCLEOTIDE SEQUENCE</scope>
    <source>
        <strain evidence="3">BICM</strain>
    </source>
</reference>
<keyword evidence="1" id="KW-0560">Oxidoreductase</keyword>
<dbReference type="AlphaFoldDB" id="A0A8J6B8S3"/>
<dbReference type="Proteomes" id="UP000717585">
    <property type="component" value="Unassembled WGS sequence"/>
</dbReference>
<dbReference type="PROSITE" id="PS00070">
    <property type="entry name" value="ALDEHYDE_DEHYDR_CYS"/>
    <property type="match status" value="1"/>
</dbReference>
<dbReference type="OrthoDB" id="310895at2759"/>
<dbReference type="Pfam" id="PF00171">
    <property type="entry name" value="Aldedh"/>
    <property type="match status" value="2"/>
</dbReference>
<dbReference type="InterPro" id="IPR016160">
    <property type="entry name" value="Ald_DH_CS_CYS"/>
</dbReference>
<dbReference type="InterPro" id="IPR016163">
    <property type="entry name" value="Ald_DH_C"/>
</dbReference>
<organism evidence="3 4">
    <name type="scientific">Carpediemonas membranifera</name>
    <dbReference type="NCBI Taxonomy" id="201153"/>
    <lineage>
        <taxon>Eukaryota</taxon>
        <taxon>Metamonada</taxon>
        <taxon>Carpediemonas-like organisms</taxon>
        <taxon>Carpediemonas</taxon>
    </lineage>
</organism>
<sequence>MVCGGRAMAERLTSHPDVAKVDFCGSTLVGQSIRKATAGTGKGITLQMSGKSPNIIFEDADLDGAIEGIMDAIFRNQGQICSAGSRLLVQESIAEKFFAKIRRRMSTIRISTSLDKSIDMSAVLAGTARIQRLVDTARAEGADVWQPDIEIPETGDFWVPTLITNVGPTSTVVQNEIFGPVVAAMTFRDAKDAVELANNQRYGLGSGVWSENISLALDVAHQIRAGMVWVNCYNMFDATGPFGGRKETGYGRQGGQEGLMNYVKPKWMPFDKHDWTERLSDFAAALEKWSTRQFGIIDENDVPFGNPALVVDKSPKLYISGKQVAASSNYVYQCRTPTGEVIGQIAESTSGDVAKAIDAAHKAAPGWAKTAPHMRGQLLFDMAENLSYRVEEFAKRIHIMTGRTMESCTAEVEKAIERLFTYASWADKWGGRVQEVPVYGLTVTVNDPIGVIGIVCPEEYPLLGFVSSFAPAVARGNAVVVVPSEAHPLSATDMFQIFDTTSVPAGVINVVTGGQAQASRVIAAHEDLTMIWHFGDAESAFFVEYLAHDNCKRTWCAHGVQRDWMDNEQGEGLEFLHESVEYKTIWMPAGI</sequence>
<accession>A0A8J6B8S3</accession>
<dbReference type="Gene3D" id="3.40.605.10">
    <property type="entry name" value="Aldehyde Dehydrogenase, Chain A, domain 1"/>
    <property type="match status" value="2"/>
</dbReference>
<evidence type="ECO:0000313" key="4">
    <source>
        <dbReference type="Proteomes" id="UP000717585"/>
    </source>
</evidence>
<keyword evidence="4" id="KW-1185">Reference proteome</keyword>
<dbReference type="PANTHER" id="PTHR11699">
    <property type="entry name" value="ALDEHYDE DEHYDROGENASE-RELATED"/>
    <property type="match status" value="1"/>
</dbReference>
<protein>
    <submittedName>
        <fullName evidence="3">Aldehyde dehydrogenase family</fullName>
    </submittedName>
</protein>
<comment type="caution">
    <text evidence="3">The sequence shown here is derived from an EMBL/GenBank/DDBJ whole genome shotgun (WGS) entry which is preliminary data.</text>
</comment>
<evidence type="ECO:0000256" key="1">
    <source>
        <dbReference type="ARBA" id="ARBA00023002"/>
    </source>
</evidence>
<feature type="domain" description="Aldehyde dehydrogenase" evidence="2">
    <location>
        <begin position="335"/>
        <end position="559"/>
    </location>
</feature>
<name>A0A8J6B8S3_9EUKA</name>
<dbReference type="Gene3D" id="3.40.309.10">
    <property type="entry name" value="Aldehyde Dehydrogenase, Chain A, domain 2"/>
    <property type="match status" value="1"/>
</dbReference>
<gene>
    <name evidence="3" type="ORF">J8273_0321</name>
</gene>
<dbReference type="GO" id="GO:0016620">
    <property type="term" value="F:oxidoreductase activity, acting on the aldehyde or oxo group of donors, NAD or NADP as acceptor"/>
    <property type="evidence" value="ECO:0007669"/>
    <property type="project" value="InterPro"/>
</dbReference>
<evidence type="ECO:0000259" key="2">
    <source>
        <dbReference type="Pfam" id="PF00171"/>
    </source>
</evidence>
<proteinExistence type="predicted"/>
<feature type="domain" description="Aldehyde dehydrogenase" evidence="2">
    <location>
        <begin position="1"/>
        <end position="267"/>
    </location>
</feature>
<dbReference type="InterPro" id="IPR015590">
    <property type="entry name" value="Aldehyde_DH_dom"/>
</dbReference>
<dbReference type="EMBL" id="JAHDYR010000012">
    <property type="protein sequence ID" value="KAG9395102.1"/>
    <property type="molecule type" value="Genomic_DNA"/>
</dbReference>
<dbReference type="InterPro" id="IPR016162">
    <property type="entry name" value="Ald_DH_N"/>
</dbReference>
<dbReference type="SUPFAM" id="SSF53720">
    <property type="entry name" value="ALDH-like"/>
    <property type="match status" value="2"/>
</dbReference>
<dbReference type="InterPro" id="IPR016161">
    <property type="entry name" value="Ald_DH/histidinol_DH"/>
</dbReference>
<evidence type="ECO:0000313" key="3">
    <source>
        <dbReference type="EMBL" id="KAG9395102.1"/>
    </source>
</evidence>